<evidence type="ECO:0000256" key="4">
    <source>
        <dbReference type="PROSITE-ProRule" id="PRU00433"/>
    </source>
</evidence>
<dbReference type="OrthoDB" id="7012117at2"/>
<name>A0A437PPD4_9BACT</name>
<reference evidence="6 7" key="1">
    <citation type="submission" date="2019-01" db="EMBL/GenBank/DDBJ databases">
        <authorList>
            <person name="Chen W.-M."/>
        </authorList>
    </citation>
    <scope>NUCLEOTIDE SEQUENCE [LARGE SCALE GENOMIC DNA]</scope>
    <source>
        <strain evidence="6 7">FSY-15</strain>
    </source>
</reference>
<dbReference type="InterPro" id="IPR009056">
    <property type="entry name" value="Cyt_c-like_dom"/>
</dbReference>
<evidence type="ECO:0000256" key="1">
    <source>
        <dbReference type="ARBA" id="ARBA00022617"/>
    </source>
</evidence>
<dbReference type="GO" id="GO:0046872">
    <property type="term" value="F:metal ion binding"/>
    <property type="evidence" value="ECO:0007669"/>
    <property type="project" value="UniProtKB-KW"/>
</dbReference>
<comment type="caution">
    <text evidence="6">The sequence shown here is derived from an EMBL/GenBank/DDBJ whole genome shotgun (WGS) entry which is preliminary data.</text>
</comment>
<protein>
    <submittedName>
        <fullName evidence="6">Cytochrome c</fullName>
    </submittedName>
</protein>
<keyword evidence="1 4" id="KW-0349">Heme</keyword>
<evidence type="ECO:0000256" key="2">
    <source>
        <dbReference type="ARBA" id="ARBA00022723"/>
    </source>
</evidence>
<accession>A0A437PPD4</accession>
<dbReference type="GO" id="GO:0009055">
    <property type="term" value="F:electron transfer activity"/>
    <property type="evidence" value="ECO:0007669"/>
    <property type="project" value="InterPro"/>
</dbReference>
<dbReference type="GO" id="GO:0020037">
    <property type="term" value="F:heme binding"/>
    <property type="evidence" value="ECO:0007669"/>
    <property type="project" value="InterPro"/>
</dbReference>
<keyword evidence="7" id="KW-1185">Reference proteome</keyword>
<evidence type="ECO:0000259" key="5">
    <source>
        <dbReference type="PROSITE" id="PS51007"/>
    </source>
</evidence>
<dbReference type="Proteomes" id="UP000282832">
    <property type="component" value="Unassembled WGS sequence"/>
</dbReference>
<gene>
    <name evidence="6" type="ORF">EOJ36_09390</name>
</gene>
<evidence type="ECO:0000256" key="3">
    <source>
        <dbReference type="ARBA" id="ARBA00023004"/>
    </source>
</evidence>
<dbReference type="PROSITE" id="PS51007">
    <property type="entry name" value="CYTC"/>
    <property type="match status" value="1"/>
</dbReference>
<sequence>MPTPIPMEVKTKLNVAVTASASQLAEGAKLFDVYCSGCHKLNGGGTIPNLTYSKPEIINMIDDIVRKGIFLPKGMPKFGDRLSSQQVKNIQQFIYAKAKK</sequence>
<dbReference type="AlphaFoldDB" id="A0A437PPD4"/>
<dbReference type="Gene3D" id="1.10.760.10">
    <property type="entry name" value="Cytochrome c-like domain"/>
    <property type="match status" value="1"/>
</dbReference>
<feature type="domain" description="Cytochrome c" evidence="5">
    <location>
        <begin position="22"/>
        <end position="98"/>
    </location>
</feature>
<evidence type="ECO:0000313" key="6">
    <source>
        <dbReference type="EMBL" id="RVU24130.1"/>
    </source>
</evidence>
<proteinExistence type="predicted"/>
<keyword evidence="3 4" id="KW-0408">Iron</keyword>
<dbReference type="SUPFAM" id="SSF46626">
    <property type="entry name" value="Cytochrome c"/>
    <property type="match status" value="1"/>
</dbReference>
<evidence type="ECO:0000313" key="7">
    <source>
        <dbReference type="Proteomes" id="UP000282832"/>
    </source>
</evidence>
<keyword evidence="2 4" id="KW-0479">Metal-binding</keyword>
<organism evidence="6 7">
    <name type="scientific">Sandaracinomonas limnophila</name>
    <dbReference type="NCBI Taxonomy" id="1862386"/>
    <lineage>
        <taxon>Bacteria</taxon>
        <taxon>Pseudomonadati</taxon>
        <taxon>Bacteroidota</taxon>
        <taxon>Cytophagia</taxon>
        <taxon>Cytophagales</taxon>
        <taxon>Flectobacillaceae</taxon>
        <taxon>Sandaracinomonas</taxon>
    </lineage>
</organism>
<dbReference type="EMBL" id="SACY01000004">
    <property type="protein sequence ID" value="RVU24130.1"/>
    <property type="molecule type" value="Genomic_DNA"/>
</dbReference>
<dbReference type="RefSeq" id="WP_127804706.1">
    <property type="nucleotide sequence ID" value="NZ_SACY01000004.1"/>
</dbReference>
<dbReference type="InterPro" id="IPR036909">
    <property type="entry name" value="Cyt_c-like_dom_sf"/>
</dbReference>
<dbReference type="Pfam" id="PF13442">
    <property type="entry name" value="Cytochrome_CBB3"/>
    <property type="match status" value="1"/>
</dbReference>